<protein>
    <recommendedName>
        <fullName evidence="4">Spaetzle domain-containing protein</fullName>
    </recommendedName>
</protein>
<evidence type="ECO:0008006" key="4">
    <source>
        <dbReference type="Google" id="ProtNLM"/>
    </source>
</evidence>
<comment type="caution">
    <text evidence="2">The sequence shown here is derived from an EMBL/GenBank/DDBJ whole genome shotgun (WGS) entry which is preliminary data.</text>
</comment>
<proteinExistence type="predicted"/>
<feature type="chain" id="PRO_5043405442" description="Spaetzle domain-containing protein" evidence="1">
    <location>
        <begin position="24"/>
        <end position="171"/>
    </location>
</feature>
<dbReference type="Gene3D" id="2.10.90.10">
    <property type="entry name" value="Cystine-knot cytokines"/>
    <property type="match status" value="1"/>
</dbReference>
<evidence type="ECO:0000313" key="2">
    <source>
        <dbReference type="EMBL" id="GFR72869.1"/>
    </source>
</evidence>
<feature type="signal peptide" evidence="1">
    <location>
        <begin position="1"/>
        <end position="23"/>
    </location>
</feature>
<dbReference type="Proteomes" id="UP000762676">
    <property type="component" value="Unassembled WGS sequence"/>
</dbReference>
<gene>
    <name evidence="2" type="ORF">ElyMa_000389600</name>
</gene>
<name>A0AAV4FHQ9_9GAST</name>
<keyword evidence="1" id="KW-0732">Signal</keyword>
<keyword evidence="3" id="KW-1185">Reference proteome</keyword>
<dbReference type="AlphaFoldDB" id="A0AAV4FHQ9"/>
<evidence type="ECO:0000313" key="3">
    <source>
        <dbReference type="Proteomes" id="UP000762676"/>
    </source>
</evidence>
<organism evidence="2 3">
    <name type="scientific">Elysia marginata</name>
    <dbReference type="NCBI Taxonomy" id="1093978"/>
    <lineage>
        <taxon>Eukaryota</taxon>
        <taxon>Metazoa</taxon>
        <taxon>Spiralia</taxon>
        <taxon>Lophotrochozoa</taxon>
        <taxon>Mollusca</taxon>
        <taxon>Gastropoda</taxon>
        <taxon>Heterobranchia</taxon>
        <taxon>Euthyneura</taxon>
        <taxon>Panpulmonata</taxon>
        <taxon>Sacoglossa</taxon>
        <taxon>Placobranchoidea</taxon>
        <taxon>Plakobranchidae</taxon>
        <taxon>Elysia</taxon>
    </lineage>
</organism>
<reference evidence="2 3" key="1">
    <citation type="journal article" date="2021" name="Elife">
        <title>Chloroplast acquisition without the gene transfer in kleptoplastic sea slugs, Plakobranchus ocellatus.</title>
        <authorList>
            <person name="Maeda T."/>
            <person name="Takahashi S."/>
            <person name="Yoshida T."/>
            <person name="Shimamura S."/>
            <person name="Takaki Y."/>
            <person name="Nagai Y."/>
            <person name="Toyoda A."/>
            <person name="Suzuki Y."/>
            <person name="Arimoto A."/>
            <person name="Ishii H."/>
            <person name="Satoh N."/>
            <person name="Nishiyama T."/>
            <person name="Hasebe M."/>
            <person name="Maruyama T."/>
            <person name="Minagawa J."/>
            <person name="Obokata J."/>
            <person name="Shigenobu S."/>
        </authorList>
    </citation>
    <scope>NUCLEOTIDE SEQUENCE [LARGE SCALE GENOMIC DNA]</scope>
</reference>
<accession>A0AAV4FHQ9</accession>
<sequence>MRLDTYVYRSLALVLILIGTAAASSRPRRNDESMFLNDEMRDLFRPFLLSDTDLAQDRVTPWPGQDSLPKFRRVCPSSLFMRYNPNRIPAITFEKHCTQQQCSALPDNPGASETTQLYLEDPHNLTPMCRPIAYYRWVKVLTRRADGRRKTRRRLLEIPVGCSCSADAQKA</sequence>
<dbReference type="InterPro" id="IPR029034">
    <property type="entry name" value="Cystine-knot_cytokine"/>
</dbReference>
<dbReference type="EMBL" id="BMAT01000778">
    <property type="protein sequence ID" value="GFR72869.1"/>
    <property type="molecule type" value="Genomic_DNA"/>
</dbReference>
<evidence type="ECO:0000256" key="1">
    <source>
        <dbReference type="SAM" id="SignalP"/>
    </source>
</evidence>